<name>A0A6C0HHV1_9ZZZZ</name>
<keyword evidence="1" id="KW-0479">Metal-binding</keyword>
<reference evidence="5" key="1">
    <citation type="journal article" date="2020" name="Nature">
        <title>Giant virus diversity and host interactions through global metagenomics.</title>
        <authorList>
            <person name="Schulz F."/>
            <person name="Roux S."/>
            <person name="Paez-Espino D."/>
            <person name="Jungbluth S."/>
            <person name="Walsh D.A."/>
            <person name="Denef V.J."/>
            <person name="McMahon K.D."/>
            <person name="Konstantinidis K.T."/>
            <person name="Eloe-Fadrosh E.A."/>
            <person name="Kyrpides N.C."/>
            <person name="Woyke T."/>
        </authorList>
    </citation>
    <scope>NUCLEOTIDE SEQUENCE</scope>
    <source>
        <strain evidence="5">GVMAG-M-3300023184-120</strain>
    </source>
</reference>
<dbReference type="Pfam" id="PF13639">
    <property type="entry name" value="zf-RING_2"/>
    <property type="match status" value="1"/>
</dbReference>
<dbReference type="InterPro" id="IPR001841">
    <property type="entry name" value="Znf_RING"/>
</dbReference>
<dbReference type="PANTHER" id="PTHR14155">
    <property type="entry name" value="RING FINGER DOMAIN-CONTAINING"/>
    <property type="match status" value="1"/>
</dbReference>
<keyword evidence="3" id="KW-0862">Zinc</keyword>
<dbReference type="Gene3D" id="3.30.40.10">
    <property type="entry name" value="Zinc/RING finger domain, C3HC4 (zinc finger)"/>
    <property type="match status" value="1"/>
</dbReference>
<dbReference type="InterPro" id="IPR053238">
    <property type="entry name" value="RING-H2_zinc_finger"/>
</dbReference>
<feature type="domain" description="RING-type" evidence="4">
    <location>
        <begin position="179"/>
        <end position="222"/>
    </location>
</feature>
<keyword evidence="2" id="KW-0863">Zinc-finger</keyword>
<evidence type="ECO:0000256" key="1">
    <source>
        <dbReference type="ARBA" id="ARBA00022723"/>
    </source>
</evidence>
<organism evidence="5">
    <name type="scientific">viral metagenome</name>
    <dbReference type="NCBI Taxonomy" id="1070528"/>
    <lineage>
        <taxon>unclassified sequences</taxon>
        <taxon>metagenomes</taxon>
        <taxon>organismal metagenomes</taxon>
    </lineage>
</organism>
<accession>A0A6C0HHV1</accession>
<dbReference type="EMBL" id="MN739966">
    <property type="protein sequence ID" value="QHT80211.1"/>
    <property type="molecule type" value="Genomic_DNA"/>
</dbReference>
<dbReference type="GO" id="GO:0008270">
    <property type="term" value="F:zinc ion binding"/>
    <property type="evidence" value="ECO:0007669"/>
    <property type="project" value="UniProtKB-KW"/>
</dbReference>
<dbReference type="InterPro" id="IPR013083">
    <property type="entry name" value="Znf_RING/FYVE/PHD"/>
</dbReference>
<sequence length="230" mass="26205">MNDTSLESILEEAFQSVLRSSFPLTASAISSIRLDNPVPIVDLSFSVATAAVADEIIHRENVDVSYSNQNVSRSASHVLHDTHILYQSYQENMRLYQNNVSMMVRHLQNIGRNTGGPITRQRSRNSGDHEIHNFPFYGIFPVGTTGSSSESYDIPTINHFTNATEYCIYDRETMGGTRSCPITLDEFQDNEQICRIKHCRHIFKSVALQNWFSRNAHCPVCRYDIRRSII</sequence>
<protein>
    <recommendedName>
        <fullName evidence="4">RING-type domain-containing protein</fullName>
    </recommendedName>
</protein>
<proteinExistence type="predicted"/>
<evidence type="ECO:0000256" key="3">
    <source>
        <dbReference type="ARBA" id="ARBA00022833"/>
    </source>
</evidence>
<dbReference type="AlphaFoldDB" id="A0A6C0HHV1"/>
<dbReference type="SUPFAM" id="SSF57850">
    <property type="entry name" value="RING/U-box"/>
    <property type="match status" value="1"/>
</dbReference>
<evidence type="ECO:0000313" key="5">
    <source>
        <dbReference type="EMBL" id="QHT80211.1"/>
    </source>
</evidence>
<evidence type="ECO:0000256" key="2">
    <source>
        <dbReference type="ARBA" id="ARBA00022771"/>
    </source>
</evidence>
<evidence type="ECO:0000259" key="4">
    <source>
        <dbReference type="Pfam" id="PF13639"/>
    </source>
</evidence>
<dbReference type="PANTHER" id="PTHR14155:SF622">
    <property type="entry name" value="RING_U-BOX SUPERFAMILY PROTEIN"/>
    <property type="match status" value="1"/>
</dbReference>